<reference evidence="1" key="1">
    <citation type="journal article" date="2015" name="Nature">
        <title>Complex archaea that bridge the gap between prokaryotes and eukaryotes.</title>
        <authorList>
            <person name="Spang A."/>
            <person name="Saw J.H."/>
            <person name="Jorgensen S.L."/>
            <person name="Zaremba-Niedzwiedzka K."/>
            <person name="Martijn J."/>
            <person name="Lind A.E."/>
            <person name="van Eijk R."/>
            <person name="Schleper C."/>
            <person name="Guy L."/>
            <person name="Ettema T.J."/>
        </authorList>
    </citation>
    <scope>NUCLEOTIDE SEQUENCE</scope>
</reference>
<name>A0A0F9AT17_9ZZZZ</name>
<evidence type="ECO:0000313" key="1">
    <source>
        <dbReference type="EMBL" id="KKL04752.1"/>
    </source>
</evidence>
<organism evidence="1">
    <name type="scientific">marine sediment metagenome</name>
    <dbReference type="NCBI Taxonomy" id="412755"/>
    <lineage>
        <taxon>unclassified sequences</taxon>
        <taxon>metagenomes</taxon>
        <taxon>ecological metagenomes</taxon>
    </lineage>
</organism>
<comment type="caution">
    <text evidence="1">The sequence shown here is derived from an EMBL/GenBank/DDBJ whole genome shotgun (WGS) entry which is preliminary data.</text>
</comment>
<dbReference type="AlphaFoldDB" id="A0A0F9AT17"/>
<gene>
    <name evidence="1" type="ORF">LCGC14_2612910</name>
</gene>
<proteinExistence type="predicted"/>
<sequence>MTMLKTMNKNTRNEIYKIGLEKIGSPNILYFKSKHIIDDVFKELFKECNFERREMLRKSIQHRLVILLIILKNCGYIAKYNRVVWKKIKSFPENDLKFNSEILYRCQNCRKFSINK</sequence>
<dbReference type="EMBL" id="LAZR01044398">
    <property type="protein sequence ID" value="KKL04752.1"/>
    <property type="molecule type" value="Genomic_DNA"/>
</dbReference>
<protein>
    <submittedName>
        <fullName evidence="1">Uncharacterized protein</fullName>
    </submittedName>
</protein>
<accession>A0A0F9AT17</accession>